<feature type="binding site" evidence="13">
    <location>
        <position position="156"/>
    </location>
    <ligand>
        <name>(S)-2,3,4,5-tetrahydrodipicolinate</name>
        <dbReference type="ChEBI" id="CHEBI:16845"/>
    </ligand>
</feature>
<feature type="domain" description="Dihydrodipicolinate reductase C-terminal" evidence="15">
    <location>
        <begin position="129"/>
        <end position="261"/>
    </location>
</feature>
<evidence type="ECO:0000256" key="1">
    <source>
        <dbReference type="ARBA" id="ARBA00006642"/>
    </source>
</evidence>
<dbReference type="GO" id="GO:0008839">
    <property type="term" value="F:4-hydroxy-tetrahydrodipicolinate reductase"/>
    <property type="evidence" value="ECO:0007669"/>
    <property type="project" value="UniProtKB-UniRule"/>
</dbReference>
<dbReference type="GO" id="GO:0019877">
    <property type="term" value="P:diaminopimelate biosynthetic process"/>
    <property type="evidence" value="ECO:0007669"/>
    <property type="project" value="UniProtKB-UniRule"/>
</dbReference>
<dbReference type="GO" id="GO:0009089">
    <property type="term" value="P:lysine biosynthetic process via diaminopimelate"/>
    <property type="evidence" value="ECO:0007669"/>
    <property type="project" value="UniProtKB-UniRule"/>
</dbReference>
<keyword evidence="8 13" id="KW-0457">Lysine biosynthesis</keyword>
<comment type="similarity">
    <text evidence="1 13">Belongs to the DapB family.</text>
</comment>
<feature type="active site" description="Proton donor" evidence="13">
    <location>
        <position position="159"/>
    </location>
</feature>
<dbReference type="RefSeq" id="WP_222607468.1">
    <property type="nucleotide sequence ID" value="NZ_CP081958.1"/>
</dbReference>
<feature type="active site" description="Proton donor/acceptor" evidence="13">
    <location>
        <position position="155"/>
    </location>
</feature>
<organism evidence="16 17">
    <name type="scientific">Halobaculum magnesiiphilum</name>
    <dbReference type="NCBI Taxonomy" id="1017351"/>
    <lineage>
        <taxon>Archaea</taxon>
        <taxon>Methanobacteriati</taxon>
        <taxon>Methanobacteriota</taxon>
        <taxon>Stenosarchaea group</taxon>
        <taxon>Halobacteria</taxon>
        <taxon>Halobacteriales</taxon>
        <taxon>Haloferacaceae</taxon>
        <taxon>Halobaculum</taxon>
    </lineage>
</organism>
<comment type="catalytic activity">
    <reaction evidence="11 13">
        <text>(S)-2,3,4,5-tetrahydrodipicolinate + NADP(+) + H2O = (2S,4S)-4-hydroxy-2,3,4,5-tetrahydrodipicolinate + NADPH + H(+)</text>
        <dbReference type="Rhea" id="RHEA:35331"/>
        <dbReference type="ChEBI" id="CHEBI:15377"/>
        <dbReference type="ChEBI" id="CHEBI:15378"/>
        <dbReference type="ChEBI" id="CHEBI:16845"/>
        <dbReference type="ChEBI" id="CHEBI:57783"/>
        <dbReference type="ChEBI" id="CHEBI:58349"/>
        <dbReference type="ChEBI" id="CHEBI:67139"/>
        <dbReference type="EC" id="1.17.1.8"/>
    </reaction>
</comment>
<proteinExistence type="inferred from homology"/>
<dbReference type="Pfam" id="PF05173">
    <property type="entry name" value="DapB_C"/>
    <property type="match status" value="1"/>
</dbReference>
<dbReference type="GO" id="GO:0016726">
    <property type="term" value="F:oxidoreductase activity, acting on CH or CH2 groups, NAD or NADP as acceptor"/>
    <property type="evidence" value="ECO:0007669"/>
    <property type="project" value="UniProtKB-UniRule"/>
</dbReference>
<keyword evidence="5 13" id="KW-0220">Diaminopimelate biosynthesis</keyword>
<evidence type="ECO:0000256" key="6">
    <source>
        <dbReference type="ARBA" id="ARBA00023002"/>
    </source>
</evidence>
<evidence type="ECO:0000259" key="15">
    <source>
        <dbReference type="Pfam" id="PF05173"/>
    </source>
</evidence>
<evidence type="ECO:0000256" key="7">
    <source>
        <dbReference type="ARBA" id="ARBA00023027"/>
    </source>
</evidence>
<evidence type="ECO:0000256" key="5">
    <source>
        <dbReference type="ARBA" id="ARBA00022915"/>
    </source>
</evidence>
<keyword evidence="3 13" id="KW-0028">Amino-acid biosynthesis</keyword>
<dbReference type="PANTHER" id="PTHR20836">
    <property type="entry name" value="DIHYDRODIPICOLINATE REDUCTASE"/>
    <property type="match status" value="1"/>
</dbReference>
<dbReference type="KEGG" id="hmp:K6T50_00305"/>
<evidence type="ECO:0000256" key="2">
    <source>
        <dbReference type="ARBA" id="ARBA00022490"/>
    </source>
</evidence>
<dbReference type="InterPro" id="IPR022663">
    <property type="entry name" value="DapB_C"/>
</dbReference>
<evidence type="ECO:0000256" key="9">
    <source>
        <dbReference type="ARBA" id="ARBA00037922"/>
    </source>
</evidence>
<reference evidence="16 17" key="1">
    <citation type="journal article" date="2021" name="Int. J. Syst. Evol. Microbiol.">
        <title>Halobaculum halophilum sp. nov. and Halobaculum salinum sp. nov., isolated from salt lake and saline soil.</title>
        <authorList>
            <person name="Cui H.L."/>
            <person name="Shi X.W."/>
            <person name="Yin X.M."/>
            <person name="Yang X.Y."/>
            <person name="Hou J."/>
            <person name="Zhu L."/>
        </authorList>
    </citation>
    <scope>NUCLEOTIDE SEQUENCE [LARGE SCALE GENOMIC DNA]</scope>
    <source>
        <strain evidence="16 17">NBRC 109044</strain>
    </source>
</reference>
<gene>
    <name evidence="13 16" type="primary">dapB</name>
    <name evidence="16" type="ORF">K6T50_00305</name>
</gene>
<accession>A0A8T8WCT7</accession>
<dbReference type="InterPro" id="IPR000846">
    <property type="entry name" value="DapB_N"/>
</dbReference>
<keyword evidence="6 13" id="KW-0560">Oxidoreductase</keyword>
<comment type="pathway">
    <text evidence="9 13">Amino-acid biosynthesis; L-lysine biosynthesis via DAP pathway; (S)-tetrahydrodipicolinate from L-aspartate: step 4/4.</text>
</comment>
<comment type="caution">
    <text evidence="13">Lacks conserved residue(s) required for the propagation of feature annotation.</text>
</comment>
<feature type="binding site" evidence="13">
    <location>
        <begin position="99"/>
        <end position="101"/>
    </location>
    <ligand>
        <name>NAD(+)</name>
        <dbReference type="ChEBI" id="CHEBI:57540"/>
    </ligand>
</feature>
<dbReference type="SUPFAM" id="SSF55347">
    <property type="entry name" value="Glyceraldehyde-3-phosphate dehydrogenase-like, C-terminal domain"/>
    <property type="match status" value="1"/>
</dbReference>
<dbReference type="GO" id="GO:0050661">
    <property type="term" value="F:NADP binding"/>
    <property type="evidence" value="ECO:0007669"/>
    <property type="project" value="UniProtKB-UniRule"/>
</dbReference>
<keyword evidence="7 13" id="KW-0520">NAD</keyword>
<dbReference type="Gene3D" id="3.40.50.720">
    <property type="entry name" value="NAD(P)-binding Rossmann-like Domain"/>
    <property type="match status" value="1"/>
</dbReference>
<sequence>MAAETGDSIRVAVTGAGGRMGREVIEAASDRDDCEVALAVNRSPVDPVAGVEVRDAADLPALLAGADPAVDVLVDFTGPDSSVEYVTAAAGAGVACVVGTTGFDDEQEAAIADAADAVPVLRASNFSRGIAALRRAVSAAAAALPGYDVEVTETHHNGKVDAPSGTALTLLDDIEEARPDLDERVHGREGDAPRTDGEIGVHARRAGDIAGEHEVLMAGDENVLELTHRAGSRRVFAAGALDAAAWLAGRDAGAYDFTEVLE</sequence>
<dbReference type="HAMAP" id="MF_00102">
    <property type="entry name" value="DapB"/>
    <property type="match status" value="1"/>
</dbReference>
<dbReference type="GO" id="GO:0005737">
    <property type="term" value="C:cytoplasm"/>
    <property type="evidence" value="ECO:0007669"/>
    <property type="project" value="UniProtKB-SubCell"/>
</dbReference>
<feature type="binding site" evidence="13">
    <location>
        <begin position="165"/>
        <end position="166"/>
    </location>
    <ligand>
        <name>(S)-2,3,4,5-tetrahydrodipicolinate</name>
        <dbReference type="ChEBI" id="CHEBI:16845"/>
    </ligand>
</feature>
<comment type="caution">
    <text evidence="13">Was originally thought to be a dihydrodipicolinate reductase (DHDPR), catalyzing the conversion of dihydrodipicolinate to tetrahydrodipicolinate. However, it was shown in E.coli that the substrate of the enzymatic reaction is not dihydrodipicolinate (DHDP) but in fact (2S,4S)-4-hydroxy-2,3,4,5-tetrahydrodipicolinic acid (HTPA), the product released by the DapA-catalyzed reaction.</text>
</comment>
<dbReference type="PROSITE" id="PS01298">
    <property type="entry name" value="DAPB"/>
    <property type="match status" value="1"/>
</dbReference>
<evidence type="ECO:0000256" key="11">
    <source>
        <dbReference type="ARBA" id="ARBA00049080"/>
    </source>
</evidence>
<evidence type="ECO:0000256" key="13">
    <source>
        <dbReference type="HAMAP-Rule" id="MF_00102"/>
    </source>
</evidence>
<dbReference type="GeneID" id="67176537"/>
<evidence type="ECO:0000313" key="17">
    <source>
        <dbReference type="Proteomes" id="UP000826254"/>
    </source>
</evidence>
<feature type="binding site" evidence="13">
    <location>
        <position position="42"/>
    </location>
    <ligand>
        <name>NADP(+)</name>
        <dbReference type="ChEBI" id="CHEBI:58349"/>
    </ligand>
</feature>
<keyword evidence="2 13" id="KW-0963">Cytoplasm</keyword>
<feature type="domain" description="Dihydrodipicolinate reductase N-terminal" evidence="14">
    <location>
        <begin position="9"/>
        <end position="126"/>
    </location>
</feature>
<dbReference type="GO" id="GO:0051287">
    <property type="term" value="F:NAD binding"/>
    <property type="evidence" value="ECO:0007669"/>
    <property type="project" value="UniProtKB-UniRule"/>
</dbReference>
<comment type="function">
    <text evidence="13">Catalyzes the conversion of 4-hydroxy-tetrahydrodipicolinate (HTPA) to tetrahydrodipicolinate.</text>
</comment>
<evidence type="ECO:0000259" key="14">
    <source>
        <dbReference type="Pfam" id="PF01113"/>
    </source>
</evidence>
<evidence type="ECO:0000256" key="12">
    <source>
        <dbReference type="ARBA" id="ARBA00049396"/>
    </source>
</evidence>
<dbReference type="CDD" id="cd02274">
    <property type="entry name" value="DHDPR_N"/>
    <property type="match status" value="1"/>
</dbReference>
<dbReference type="Proteomes" id="UP000826254">
    <property type="component" value="Chromosome"/>
</dbReference>
<comment type="subunit">
    <text evidence="13">Homotetramer.</text>
</comment>
<feature type="binding site" evidence="13">
    <location>
        <begin position="123"/>
        <end position="126"/>
    </location>
    <ligand>
        <name>NAD(+)</name>
        <dbReference type="ChEBI" id="CHEBI:57540"/>
    </ligand>
</feature>
<comment type="subcellular location">
    <subcellularLocation>
        <location evidence="13">Cytoplasm</location>
    </subcellularLocation>
</comment>
<feature type="binding site" evidence="13">
    <location>
        <begin position="15"/>
        <end position="20"/>
    </location>
    <ligand>
        <name>NAD(+)</name>
        <dbReference type="ChEBI" id="CHEBI:57540"/>
    </ligand>
</feature>
<evidence type="ECO:0000256" key="3">
    <source>
        <dbReference type="ARBA" id="ARBA00022605"/>
    </source>
</evidence>
<dbReference type="SUPFAM" id="SSF51735">
    <property type="entry name" value="NAD(P)-binding Rossmann-fold domains"/>
    <property type="match status" value="1"/>
</dbReference>
<name>A0A8T8WCT7_9EURY</name>
<evidence type="ECO:0000256" key="4">
    <source>
        <dbReference type="ARBA" id="ARBA00022857"/>
    </source>
</evidence>
<protein>
    <recommendedName>
        <fullName evidence="10 13">4-hydroxy-tetrahydrodipicolinate reductase</fullName>
        <shortName evidence="13">HTPA reductase</shortName>
        <ecNumber evidence="10 13">1.17.1.8</ecNumber>
    </recommendedName>
</protein>
<dbReference type="InterPro" id="IPR036291">
    <property type="entry name" value="NAD(P)-bd_dom_sf"/>
</dbReference>
<evidence type="ECO:0000256" key="10">
    <source>
        <dbReference type="ARBA" id="ARBA00038983"/>
    </source>
</evidence>
<evidence type="ECO:0000313" key="16">
    <source>
        <dbReference type="EMBL" id="QZP37659.1"/>
    </source>
</evidence>
<dbReference type="EC" id="1.17.1.8" evidence="10 13"/>
<dbReference type="PIRSF" id="PIRSF000161">
    <property type="entry name" value="DHPR"/>
    <property type="match status" value="1"/>
</dbReference>
<dbReference type="Gene3D" id="3.30.360.10">
    <property type="entry name" value="Dihydrodipicolinate Reductase, domain 2"/>
    <property type="match status" value="1"/>
</dbReference>
<dbReference type="NCBIfam" id="TIGR00036">
    <property type="entry name" value="dapB"/>
    <property type="match status" value="1"/>
</dbReference>
<dbReference type="InterPro" id="IPR023940">
    <property type="entry name" value="DHDPR_bac"/>
</dbReference>
<dbReference type="EMBL" id="CP081958">
    <property type="protein sequence ID" value="QZP37659.1"/>
    <property type="molecule type" value="Genomic_DNA"/>
</dbReference>
<evidence type="ECO:0000256" key="8">
    <source>
        <dbReference type="ARBA" id="ARBA00023154"/>
    </source>
</evidence>
<keyword evidence="17" id="KW-1185">Reference proteome</keyword>
<dbReference type="Pfam" id="PF01113">
    <property type="entry name" value="DapB_N"/>
    <property type="match status" value="1"/>
</dbReference>
<dbReference type="AlphaFoldDB" id="A0A8T8WCT7"/>
<dbReference type="PANTHER" id="PTHR20836:SF0">
    <property type="entry name" value="4-HYDROXY-TETRAHYDRODIPICOLINATE REDUCTASE 1, CHLOROPLASTIC-RELATED"/>
    <property type="match status" value="1"/>
</dbReference>
<keyword evidence="4 13" id="KW-0521">NADP</keyword>
<dbReference type="InterPro" id="IPR022664">
    <property type="entry name" value="DapB_N_CS"/>
</dbReference>
<comment type="catalytic activity">
    <reaction evidence="12 13">
        <text>(S)-2,3,4,5-tetrahydrodipicolinate + NAD(+) + H2O = (2S,4S)-4-hydroxy-2,3,4,5-tetrahydrodipicolinate + NADH + H(+)</text>
        <dbReference type="Rhea" id="RHEA:35323"/>
        <dbReference type="ChEBI" id="CHEBI:15377"/>
        <dbReference type="ChEBI" id="CHEBI:15378"/>
        <dbReference type="ChEBI" id="CHEBI:16845"/>
        <dbReference type="ChEBI" id="CHEBI:57540"/>
        <dbReference type="ChEBI" id="CHEBI:57945"/>
        <dbReference type="ChEBI" id="CHEBI:67139"/>
        <dbReference type="EC" id="1.17.1.8"/>
    </reaction>
</comment>